<evidence type="ECO:0000313" key="4">
    <source>
        <dbReference type="Proteomes" id="UP000091926"/>
    </source>
</evidence>
<keyword evidence="2" id="KW-0732">Signal</keyword>
<keyword evidence="4" id="KW-1185">Reference proteome</keyword>
<feature type="chain" id="PRO_5008258825" description="LTXXQ motif family protein" evidence="2">
    <location>
        <begin position="29"/>
        <end position="202"/>
    </location>
</feature>
<sequence length="202" mass="21995">MSRFAIRPIVASLAVTLAAGVFAGTASAAPSDTPAAAQSGADHMGKHGAGPRGHHFQGMRDALWLPGVGPIGKQEVAKLKLDTNQQALFDAARQAQQDFHKSMRESMMTRHKTLDSQLQAGKLDPHALADAQSQSRQERQSQADQVRQKWLAVWDSLNDAQRQQVTSFVKERQARWEQRRKEGRPGMGHHPAAPADAPPSAT</sequence>
<feature type="signal peptide" evidence="2">
    <location>
        <begin position="1"/>
        <end position="28"/>
    </location>
</feature>
<feature type="compositionally biased region" description="Low complexity" evidence="1">
    <location>
        <begin position="28"/>
        <end position="37"/>
    </location>
</feature>
<dbReference type="EMBL" id="CP016172">
    <property type="protein sequence ID" value="ANN77616.1"/>
    <property type="molecule type" value="Genomic_DNA"/>
</dbReference>
<reference evidence="3 4" key="1">
    <citation type="submission" date="2016-06" db="EMBL/GenBank/DDBJ databases">
        <title>Complete genome sequences of Bordetella bronchialis and Bordetella flabilis.</title>
        <authorList>
            <person name="LiPuma J.J."/>
            <person name="Spilker T."/>
        </authorList>
    </citation>
    <scope>NUCLEOTIDE SEQUENCE [LARGE SCALE GENOMIC DNA]</scope>
    <source>
        <strain evidence="3 4">AU10664</strain>
    </source>
</reference>
<evidence type="ECO:0000313" key="3">
    <source>
        <dbReference type="EMBL" id="ANN77616.1"/>
    </source>
</evidence>
<feature type="compositionally biased region" description="Low complexity" evidence="1">
    <location>
        <begin position="191"/>
        <end position="202"/>
    </location>
</feature>
<feature type="region of interest" description="Disordered" evidence="1">
    <location>
        <begin position="164"/>
        <end position="202"/>
    </location>
</feature>
<dbReference type="RefSeq" id="WP_066657455.1">
    <property type="nucleotide sequence ID" value="NZ_CBCSCL010000006.1"/>
</dbReference>
<accession>A0A193GDT6</accession>
<evidence type="ECO:0008006" key="5">
    <source>
        <dbReference type="Google" id="ProtNLM"/>
    </source>
</evidence>
<gene>
    <name evidence="3" type="ORF">BAU07_11315</name>
</gene>
<organism evidence="3 4">
    <name type="scientific">Bordetella flabilis</name>
    <dbReference type="NCBI Taxonomy" id="463014"/>
    <lineage>
        <taxon>Bacteria</taxon>
        <taxon>Pseudomonadati</taxon>
        <taxon>Pseudomonadota</taxon>
        <taxon>Betaproteobacteria</taxon>
        <taxon>Burkholderiales</taxon>
        <taxon>Alcaligenaceae</taxon>
        <taxon>Bordetella</taxon>
    </lineage>
</organism>
<dbReference type="AlphaFoldDB" id="A0A193GDT6"/>
<dbReference type="STRING" id="463014.BAU07_11315"/>
<feature type="region of interest" description="Disordered" evidence="1">
    <location>
        <begin position="28"/>
        <end position="56"/>
    </location>
</feature>
<evidence type="ECO:0000256" key="1">
    <source>
        <dbReference type="SAM" id="MobiDB-lite"/>
    </source>
</evidence>
<name>A0A193GDT6_9BORD</name>
<feature type="compositionally biased region" description="Basic and acidic residues" evidence="1">
    <location>
        <begin position="169"/>
        <end position="184"/>
    </location>
</feature>
<protein>
    <recommendedName>
        <fullName evidence="5">LTXXQ motif family protein</fullName>
    </recommendedName>
</protein>
<dbReference type="Proteomes" id="UP000091926">
    <property type="component" value="Chromosome"/>
</dbReference>
<proteinExistence type="predicted"/>
<evidence type="ECO:0000256" key="2">
    <source>
        <dbReference type="SAM" id="SignalP"/>
    </source>
</evidence>
<dbReference type="OrthoDB" id="8683766at2"/>
<dbReference type="KEGG" id="bfz:BAU07_11315"/>